<dbReference type="AlphaFoldDB" id="A0AAV0TAN2"/>
<dbReference type="Proteomes" id="UP001162031">
    <property type="component" value="Unassembled WGS sequence"/>
</dbReference>
<name>A0AAV0TAN2_HYABA</name>
<reference evidence="1" key="1">
    <citation type="submission" date="2022-12" db="EMBL/GenBank/DDBJ databases">
        <authorList>
            <person name="Webb A."/>
        </authorList>
    </citation>
    <scope>NUCLEOTIDE SEQUENCE</scope>
    <source>
        <strain evidence="1">Hp1</strain>
    </source>
</reference>
<accession>A0AAV0TAN2</accession>
<dbReference type="EMBL" id="CANTFL010000195">
    <property type="protein sequence ID" value="CAI5717893.1"/>
    <property type="molecule type" value="Genomic_DNA"/>
</dbReference>
<comment type="caution">
    <text evidence="1">The sequence shown here is derived from an EMBL/GenBank/DDBJ whole genome shotgun (WGS) entry which is preliminary data.</text>
</comment>
<protein>
    <submittedName>
        <fullName evidence="1">Uncharacterized protein</fullName>
    </submittedName>
</protein>
<sequence>MGNFLVSAVCSAHSHSEAAYALVRTQVRVLQRRPPPLLLLQRQCTAHQTAVGRALSSALALFAATACDRAAAAADHAKTQLVAFLVRAAQKLLTRAKPLPQLAALSPSDEDDVLDAFHAVFDATSKRPKQTVRALQHSAELAATRRAAEAELSKRWVATGGRDGHDGDTSGSGAVIESSDLDDGFVVLPDVGEGRGVYAGLEDTGVAQCDDDSPTEGERLLQLASSISTASLHVDQFLLTGQHEKADAIAKDVDAFAAMASEREKQSVVRVLVAYCAYSKDWNYSSDMVLTASEYLRVWQGDEDRALKSLAVLCNDVPRLCAAFE</sequence>
<proteinExistence type="predicted"/>
<evidence type="ECO:0000313" key="2">
    <source>
        <dbReference type="Proteomes" id="UP001162031"/>
    </source>
</evidence>
<keyword evidence="2" id="KW-1185">Reference proteome</keyword>
<evidence type="ECO:0000313" key="1">
    <source>
        <dbReference type="EMBL" id="CAI5717893.1"/>
    </source>
</evidence>
<organism evidence="1 2">
    <name type="scientific">Hyaloperonospora brassicae</name>
    <name type="common">Brassica downy mildew</name>
    <name type="synonym">Peronospora brassicae</name>
    <dbReference type="NCBI Taxonomy" id="162125"/>
    <lineage>
        <taxon>Eukaryota</taxon>
        <taxon>Sar</taxon>
        <taxon>Stramenopiles</taxon>
        <taxon>Oomycota</taxon>
        <taxon>Peronosporomycetes</taxon>
        <taxon>Peronosporales</taxon>
        <taxon>Peronosporaceae</taxon>
        <taxon>Hyaloperonospora</taxon>
    </lineage>
</organism>
<gene>
    <name evidence="1" type="ORF">HBR001_LOCUS1906</name>
</gene>